<sequence length="97" mass="10306">MKKKLFSFLTVSAIAVASAFLFSAFVGGEITDQAVAGGDIDAGGATQCYNERCIPCYDGGLSCICEFTGVYGSPYTCTTFYCDNVVAPQSRRCVLKN</sequence>
<organism evidence="2 3">
    <name type="scientific">Chitinophaga polysaccharea</name>
    <dbReference type="NCBI Taxonomy" id="1293035"/>
    <lineage>
        <taxon>Bacteria</taxon>
        <taxon>Pseudomonadati</taxon>
        <taxon>Bacteroidota</taxon>
        <taxon>Chitinophagia</taxon>
        <taxon>Chitinophagales</taxon>
        <taxon>Chitinophagaceae</taxon>
        <taxon>Chitinophaga</taxon>
    </lineage>
</organism>
<gene>
    <name evidence="2" type="ORF">FHW36_111131</name>
</gene>
<protein>
    <submittedName>
        <fullName evidence="2">Uncharacterized protein</fullName>
    </submittedName>
</protein>
<dbReference type="EMBL" id="VIWO01000011">
    <property type="protein sequence ID" value="TWF33940.1"/>
    <property type="molecule type" value="Genomic_DNA"/>
</dbReference>
<dbReference type="Proteomes" id="UP000320811">
    <property type="component" value="Unassembled WGS sequence"/>
</dbReference>
<evidence type="ECO:0000256" key="1">
    <source>
        <dbReference type="SAM" id="SignalP"/>
    </source>
</evidence>
<evidence type="ECO:0000313" key="2">
    <source>
        <dbReference type="EMBL" id="TWF33940.1"/>
    </source>
</evidence>
<keyword evidence="3" id="KW-1185">Reference proteome</keyword>
<reference evidence="2 3" key="1">
    <citation type="submission" date="2019-06" db="EMBL/GenBank/DDBJ databases">
        <title>Sorghum-associated microbial communities from plants grown in Nebraska, USA.</title>
        <authorList>
            <person name="Schachtman D."/>
        </authorList>
    </citation>
    <scope>NUCLEOTIDE SEQUENCE [LARGE SCALE GENOMIC DNA]</scope>
    <source>
        <strain evidence="2 3">1209</strain>
    </source>
</reference>
<name>A0A561P746_9BACT</name>
<keyword evidence="1" id="KW-0732">Signal</keyword>
<evidence type="ECO:0000313" key="3">
    <source>
        <dbReference type="Proteomes" id="UP000320811"/>
    </source>
</evidence>
<proteinExistence type="predicted"/>
<comment type="caution">
    <text evidence="2">The sequence shown here is derived from an EMBL/GenBank/DDBJ whole genome shotgun (WGS) entry which is preliminary data.</text>
</comment>
<feature type="signal peptide" evidence="1">
    <location>
        <begin position="1"/>
        <end position="28"/>
    </location>
</feature>
<dbReference type="AlphaFoldDB" id="A0A561P746"/>
<dbReference type="RefSeq" id="WP_145673998.1">
    <property type="nucleotide sequence ID" value="NZ_VIWO01000011.1"/>
</dbReference>
<accession>A0A561P746</accession>
<feature type="chain" id="PRO_5022225875" evidence="1">
    <location>
        <begin position="29"/>
        <end position="97"/>
    </location>
</feature>